<dbReference type="EMBL" id="DVOT01000232">
    <property type="protein sequence ID" value="HIV28832.1"/>
    <property type="molecule type" value="Genomic_DNA"/>
</dbReference>
<feature type="domain" description="Ku" evidence="3">
    <location>
        <begin position="52"/>
        <end position="179"/>
    </location>
</feature>
<dbReference type="HAMAP" id="MF_01875">
    <property type="entry name" value="Prokaryotic_Ku"/>
    <property type="match status" value="1"/>
</dbReference>
<sequence>MPAASRKTAISFGMVHIPISLYPAVQEKGISFHQLTNDGVRIRQKKVREDNGAEVESADIIKGYEYAKGRYVTLTEEELERTRTARDRSIRILQFTPLEYIPPVYFDKSYLSAPDGSDRAYELLRLAMQDEGVIGIGQCVLWNRQNMLALIPEPDGIRVQTLFYQAQIRMFPRSSGKIEVSEDELHMGRLLVHSMIAPYAPEKYRDEYEERLIAAIQRKIDGQEIVAAAEPQGGIADLMEALRKSLAQVKVPEPTGVH</sequence>
<reference evidence="4" key="2">
    <citation type="journal article" date="2021" name="PeerJ">
        <title>Extensive microbial diversity within the chicken gut microbiome revealed by metagenomics and culture.</title>
        <authorList>
            <person name="Gilroy R."/>
            <person name="Ravi A."/>
            <person name="Getino M."/>
            <person name="Pursley I."/>
            <person name="Horton D.L."/>
            <person name="Alikhan N.F."/>
            <person name="Baker D."/>
            <person name="Gharbi K."/>
            <person name="Hall N."/>
            <person name="Watson M."/>
            <person name="Adriaenssens E.M."/>
            <person name="Foster-Nyarko E."/>
            <person name="Jarju S."/>
            <person name="Secka A."/>
            <person name="Antonio M."/>
            <person name="Oren A."/>
            <person name="Chaudhuri R.R."/>
            <person name="La Ragione R."/>
            <person name="Hildebrand F."/>
            <person name="Pallen M.J."/>
        </authorList>
    </citation>
    <scope>NUCLEOTIDE SEQUENCE</scope>
    <source>
        <strain evidence="4">CHK183-6373</strain>
    </source>
</reference>
<keyword evidence="2" id="KW-0233">DNA recombination</keyword>
<keyword evidence="1 2" id="KW-0238">DNA-binding</keyword>
<dbReference type="SUPFAM" id="SSF100939">
    <property type="entry name" value="SPOC domain-like"/>
    <property type="match status" value="1"/>
</dbReference>
<evidence type="ECO:0000313" key="5">
    <source>
        <dbReference type="Proteomes" id="UP000886884"/>
    </source>
</evidence>
<accession>A0A9D1PA41</accession>
<name>A0A9D1PA41_9FIRM</name>
<organism evidence="4 5">
    <name type="scientific">Candidatus Ornithocaccomicrobium faecavium</name>
    <dbReference type="NCBI Taxonomy" id="2840890"/>
    <lineage>
        <taxon>Bacteria</taxon>
        <taxon>Bacillati</taxon>
        <taxon>Bacillota</taxon>
        <taxon>Clostridia</taxon>
        <taxon>Candidatus Ornithocaccomicrobium</taxon>
    </lineage>
</organism>
<dbReference type="NCBIfam" id="TIGR02772">
    <property type="entry name" value="Ku_bact"/>
    <property type="match status" value="1"/>
</dbReference>
<dbReference type="GO" id="GO:0006310">
    <property type="term" value="P:DNA recombination"/>
    <property type="evidence" value="ECO:0007669"/>
    <property type="project" value="UniProtKB-KW"/>
</dbReference>
<dbReference type="Gene3D" id="2.40.290.10">
    <property type="match status" value="1"/>
</dbReference>
<dbReference type="GO" id="GO:0006303">
    <property type="term" value="P:double-strand break repair via nonhomologous end joining"/>
    <property type="evidence" value="ECO:0007669"/>
    <property type="project" value="UniProtKB-UniRule"/>
</dbReference>
<gene>
    <name evidence="2" type="primary">ku</name>
    <name evidence="4" type="ORF">IAA64_12790</name>
</gene>
<keyword evidence="2" id="KW-0234">DNA repair</keyword>
<protein>
    <recommendedName>
        <fullName evidence="2">Non-homologous end joining protein Ku</fullName>
    </recommendedName>
</protein>
<evidence type="ECO:0000313" key="4">
    <source>
        <dbReference type="EMBL" id="HIV28832.1"/>
    </source>
</evidence>
<dbReference type="Proteomes" id="UP000886884">
    <property type="component" value="Unassembled WGS sequence"/>
</dbReference>
<dbReference type="InterPro" id="IPR009187">
    <property type="entry name" value="Prok_Ku"/>
</dbReference>
<evidence type="ECO:0000256" key="1">
    <source>
        <dbReference type="ARBA" id="ARBA00023125"/>
    </source>
</evidence>
<dbReference type="PANTHER" id="PTHR41251:SF1">
    <property type="entry name" value="NON-HOMOLOGOUS END JOINING PROTEIN KU"/>
    <property type="match status" value="1"/>
</dbReference>
<comment type="function">
    <text evidence="2">With LigD forms a non-homologous end joining (NHEJ) DNA repair enzyme, which repairs dsDNA breaks with reduced fidelity. Binds linear dsDNA with 5'- and 3'- overhangs but not closed circular dsDNA nor ssDNA. Recruits and stimulates the ligase activity of LigD.</text>
</comment>
<reference evidence="4" key="1">
    <citation type="submission" date="2020-10" db="EMBL/GenBank/DDBJ databases">
        <authorList>
            <person name="Gilroy R."/>
        </authorList>
    </citation>
    <scope>NUCLEOTIDE SEQUENCE</scope>
    <source>
        <strain evidence="4">CHK183-6373</strain>
    </source>
</reference>
<evidence type="ECO:0000256" key="2">
    <source>
        <dbReference type="HAMAP-Rule" id="MF_01875"/>
    </source>
</evidence>
<dbReference type="GO" id="GO:0003690">
    <property type="term" value="F:double-stranded DNA binding"/>
    <property type="evidence" value="ECO:0007669"/>
    <property type="project" value="UniProtKB-UniRule"/>
</dbReference>
<dbReference type="PANTHER" id="PTHR41251">
    <property type="entry name" value="NON-HOMOLOGOUS END JOINING PROTEIN KU"/>
    <property type="match status" value="1"/>
</dbReference>
<comment type="caution">
    <text evidence="4">The sequence shown here is derived from an EMBL/GenBank/DDBJ whole genome shotgun (WGS) entry which is preliminary data.</text>
</comment>
<dbReference type="SMART" id="SM00559">
    <property type="entry name" value="Ku78"/>
    <property type="match status" value="1"/>
</dbReference>
<dbReference type="AlphaFoldDB" id="A0A9D1PA41"/>
<evidence type="ECO:0000259" key="3">
    <source>
        <dbReference type="SMART" id="SM00559"/>
    </source>
</evidence>
<keyword evidence="2" id="KW-0227">DNA damage</keyword>
<dbReference type="PIRSF" id="PIRSF006493">
    <property type="entry name" value="Prok_Ku"/>
    <property type="match status" value="1"/>
</dbReference>
<dbReference type="InterPro" id="IPR016194">
    <property type="entry name" value="SPOC-like_C_dom_sf"/>
</dbReference>
<dbReference type="InterPro" id="IPR006164">
    <property type="entry name" value="DNA_bd_Ku70/Ku80"/>
</dbReference>
<comment type="subunit">
    <text evidence="2">Homodimer. Interacts with LigD.</text>
</comment>
<proteinExistence type="inferred from homology"/>
<comment type="similarity">
    <text evidence="2">Belongs to the prokaryotic Ku family.</text>
</comment>
<dbReference type="Pfam" id="PF02735">
    <property type="entry name" value="Ku"/>
    <property type="match status" value="1"/>
</dbReference>